<dbReference type="EMBL" id="ML000627">
    <property type="protein sequence ID" value="RKO83988.1"/>
    <property type="molecule type" value="Genomic_DNA"/>
</dbReference>
<name>A0A4P9VZZ6_9FUNG</name>
<gene>
    <name evidence="2" type="ORF">BDK51DRAFT_53104</name>
</gene>
<keyword evidence="3" id="KW-1185">Reference proteome</keyword>
<proteinExistence type="predicted"/>
<evidence type="ECO:0000313" key="2">
    <source>
        <dbReference type="EMBL" id="RKO83988.1"/>
    </source>
</evidence>
<accession>A0A4P9VZZ6</accession>
<dbReference type="Proteomes" id="UP000269721">
    <property type="component" value="Unassembled WGS sequence"/>
</dbReference>
<evidence type="ECO:0000313" key="3">
    <source>
        <dbReference type="Proteomes" id="UP000269721"/>
    </source>
</evidence>
<protein>
    <submittedName>
        <fullName evidence="2">Uncharacterized protein</fullName>
    </submittedName>
</protein>
<feature type="compositionally biased region" description="Basic and acidic residues" evidence="1">
    <location>
        <begin position="210"/>
        <end position="221"/>
    </location>
</feature>
<feature type="region of interest" description="Disordered" evidence="1">
    <location>
        <begin position="202"/>
        <end position="221"/>
    </location>
</feature>
<organism evidence="2 3">
    <name type="scientific">Blyttiomyces helicus</name>
    <dbReference type="NCBI Taxonomy" id="388810"/>
    <lineage>
        <taxon>Eukaryota</taxon>
        <taxon>Fungi</taxon>
        <taxon>Fungi incertae sedis</taxon>
        <taxon>Chytridiomycota</taxon>
        <taxon>Chytridiomycota incertae sedis</taxon>
        <taxon>Chytridiomycetes</taxon>
        <taxon>Chytridiomycetes incertae sedis</taxon>
        <taxon>Blyttiomyces</taxon>
    </lineage>
</organism>
<evidence type="ECO:0000256" key="1">
    <source>
        <dbReference type="SAM" id="MobiDB-lite"/>
    </source>
</evidence>
<feature type="non-terminal residue" evidence="2">
    <location>
        <position position="1"/>
    </location>
</feature>
<dbReference type="AlphaFoldDB" id="A0A4P9VZZ6"/>
<sequence>TLVERVLKDDPEADRIAFAKRREEGARFERDGGNIICLAIAADPIAPGEMEARRVAIDVAHALERDLAMAREEAAHARVAAAEARVTAAEARAQVELASAAGVSQFGESSFVAHVGEAAYGAVVDAVAAALAAVARAEAALARGERASARADAVMERVEAGAAVMREAAAGVFQFTQDFAAATAPSVADLALRAAESNTLGHAAAAVSTPDRHSERRAADH</sequence>
<reference evidence="3" key="1">
    <citation type="journal article" date="2018" name="Nat. Microbiol.">
        <title>Leveraging single-cell genomics to expand the fungal tree of life.</title>
        <authorList>
            <person name="Ahrendt S.R."/>
            <person name="Quandt C.A."/>
            <person name="Ciobanu D."/>
            <person name="Clum A."/>
            <person name="Salamov A."/>
            <person name="Andreopoulos B."/>
            <person name="Cheng J.F."/>
            <person name="Woyke T."/>
            <person name="Pelin A."/>
            <person name="Henrissat B."/>
            <person name="Reynolds N.K."/>
            <person name="Benny G.L."/>
            <person name="Smith M.E."/>
            <person name="James T.Y."/>
            <person name="Grigoriev I.V."/>
        </authorList>
    </citation>
    <scope>NUCLEOTIDE SEQUENCE [LARGE SCALE GENOMIC DNA]</scope>
</reference>